<dbReference type="GO" id="GO:0000155">
    <property type="term" value="F:phosphorelay sensor kinase activity"/>
    <property type="evidence" value="ECO:0007669"/>
    <property type="project" value="InterPro"/>
</dbReference>
<dbReference type="RefSeq" id="WP_137906673.1">
    <property type="nucleotide sequence ID" value="NZ_BJCF01000004.1"/>
</dbReference>
<evidence type="ECO:0000256" key="4">
    <source>
        <dbReference type="ARBA" id="ARBA00022777"/>
    </source>
</evidence>
<dbReference type="EMBL" id="BJCF01000004">
    <property type="protein sequence ID" value="GCL40875.1"/>
    <property type="molecule type" value="Genomic_DNA"/>
</dbReference>
<organism evidence="7 8">
    <name type="scientific">Dolichospermum planctonicum</name>
    <dbReference type="NCBI Taxonomy" id="136072"/>
    <lineage>
        <taxon>Bacteria</taxon>
        <taxon>Bacillati</taxon>
        <taxon>Cyanobacteriota</taxon>
        <taxon>Cyanophyceae</taxon>
        <taxon>Nostocales</taxon>
        <taxon>Aphanizomenonaceae</taxon>
        <taxon>Dolichospermum</taxon>
    </lineage>
</organism>
<evidence type="ECO:0000256" key="3">
    <source>
        <dbReference type="ARBA" id="ARBA00022553"/>
    </source>
</evidence>
<keyword evidence="3" id="KW-0597">Phosphoprotein</keyword>
<dbReference type="InterPro" id="IPR003018">
    <property type="entry name" value="GAF"/>
</dbReference>
<sequence length="453" mass="52243">MNINRVESIPEWTQLPSPPIYAMATPPRLSEVSMQLDIDTPDLEKQESTQQLQQIQRFQELLQYLTEAIRDGLDDDKLFTIITQKLVDLLQLNCCQIEFYNPCLTATIITYEYSSILPIYQGLTREIADFTQIYQSLLKKQIWQSLEIVPTYNSILEIVSQLACPIFNHQEIFGNIWIIKASETLFTPLEISFLQQIANKCAIVIRQSQLLAKTKSYIKEIENQECQKYQFIKQISQELRTPITNINLAVQTLESLITPANNLNTEIVSHLLQILYNECERENKLLEDILTLAYFKINPQPPTFMTINLLNWLPPIIQPFRDVTNCQQQYLYLDISAEIPALSTDIHDLEKIITLILNQACQCTPQNKSITVTAHLNADRIELKVNMSGVEIPESQLSQVFEPFYRIPKHSPWQAQNTGLELTLIKTMVQRLNGLIHVISTNNQTALIMKFPF</sequence>
<dbReference type="InterPro" id="IPR029016">
    <property type="entry name" value="GAF-like_dom_sf"/>
</dbReference>
<feature type="domain" description="Histidine kinase" evidence="6">
    <location>
        <begin position="234"/>
        <end position="453"/>
    </location>
</feature>
<dbReference type="InterPro" id="IPR003594">
    <property type="entry name" value="HATPase_dom"/>
</dbReference>
<name>A0A480A754_9CYAN</name>
<evidence type="ECO:0000256" key="2">
    <source>
        <dbReference type="ARBA" id="ARBA00012438"/>
    </source>
</evidence>
<evidence type="ECO:0000259" key="6">
    <source>
        <dbReference type="PROSITE" id="PS50109"/>
    </source>
</evidence>
<dbReference type="Gene3D" id="3.30.565.10">
    <property type="entry name" value="Histidine kinase-like ATPase, C-terminal domain"/>
    <property type="match status" value="1"/>
</dbReference>
<dbReference type="Proteomes" id="UP000299367">
    <property type="component" value="Unassembled WGS sequence"/>
</dbReference>
<evidence type="ECO:0000313" key="7">
    <source>
        <dbReference type="EMBL" id="GCL40875.1"/>
    </source>
</evidence>
<dbReference type="Pfam" id="PF02518">
    <property type="entry name" value="HATPase_c"/>
    <property type="match status" value="1"/>
</dbReference>
<dbReference type="EC" id="2.7.13.3" evidence="2"/>
<dbReference type="SMART" id="SM00065">
    <property type="entry name" value="GAF"/>
    <property type="match status" value="1"/>
</dbReference>
<keyword evidence="4 7" id="KW-0808">Transferase</keyword>
<dbReference type="Gene3D" id="1.10.287.130">
    <property type="match status" value="1"/>
</dbReference>
<dbReference type="InterPro" id="IPR003661">
    <property type="entry name" value="HisK_dim/P_dom"/>
</dbReference>
<dbReference type="InterPro" id="IPR052023">
    <property type="entry name" value="Histidine_kinase_KdpD"/>
</dbReference>
<keyword evidence="5" id="KW-0902">Two-component regulatory system</keyword>
<dbReference type="AlphaFoldDB" id="A0A480A754"/>
<proteinExistence type="predicted"/>
<comment type="caution">
    <text evidence="7">The sequence shown here is derived from an EMBL/GenBank/DDBJ whole genome shotgun (WGS) entry which is preliminary data.</text>
</comment>
<dbReference type="PRINTS" id="PR00344">
    <property type="entry name" value="BCTRLSENSOR"/>
</dbReference>
<evidence type="ECO:0000256" key="1">
    <source>
        <dbReference type="ARBA" id="ARBA00000085"/>
    </source>
</evidence>
<gene>
    <name evidence="7" type="ORF">NIES80_05650</name>
</gene>
<dbReference type="OrthoDB" id="436952at2"/>
<dbReference type="PROSITE" id="PS50109">
    <property type="entry name" value="HIS_KIN"/>
    <property type="match status" value="1"/>
</dbReference>
<keyword evidence="4 7" id="KW-0418">Kinase</keyword>
<dbReference type="CDD" id="cd00082">
    <property type="entry name" value="HisKA"/>
    <property type="match status" value="1"/>
</dbReference>
<dbReference type="Gene3D" id="3.30.450.40">
    <property type="match status" value="1"/>
</dbReference>
<dbReference type="InterPro" id="IPR036097">
    <property type="entry name" value="HisK_dim/P_sf"/>
</dbReference>
<dbReference type="SUPFAM" id="SSF55874">
    <property type="entry name" value="ATPase domain of HSP90 chaperone/DNA topoisomerase II/histidine kinase"/>
    <property type="match status" value="1"/>
</dbReference>
<comment type="catalytic activity">
    <reaction evidence="1">
        <text>ATP + protein L-histidine = ADP + protein N-phospho-L-histidine.</text>
        <dbReference type="EC" id="2.7.13.3"/>
    </reaction>
</comment>
<reference evidence="8" key="1">
    <citation type="submission" date="2019-02" db="EMBL/GenBank/DDBJ databases">
        <title>Draft genome sequence of Dolichospermum planctonicum NIES-80.</title>
        <authorList>
            <person name="Yamaguchi H."/>
            <person name="Suzuki S."/>
            <person name="Kawachi M."/>
        </authorList>
    </citation>
    <scope>NUCLEOTIDE SEQUENCE [LARGE SCALE GENOMIC DNA]</scope>
    <source>
        <strain evidence="8">NIES-80</strain>
    </source>
</reference>
<dbReference type="InterPro" id="IPR036890">
    <property type="entry name" value="HATPase_C_sf"/>
</dbReference>
<dbReference type="SMART" id="SM00388">
    <property type="entry name" value="HisKA"/>
    <property type="match status" value="1"/>
</dbReference>
<dbReference type="GO" id="GO:0005886">
    <property type="term" value="C:plasma membrane"/>
    <property type="evidence" value="ECO:0007669"/>
    <property type="project" value="TreeGrafter"/>
</dbReference>
<dbReference type="InterPro" id="IPR005467">
    <property type="entry name" value="His_kinase_dom"/>
</dbReference>
<accession>A0A480A754</accession>
<protein>
    <recommendedName>
        <fullName evidence="2">histidine kinase</fullName>
        <ecNumber evidence="2">2.7.13.3</ecNumber>
    </recommendedName>
</protein>
<dbReference type="SUPFAM" id="SSF55781">
    <property type="entry name" value="GAF domain-like"/>
    <property type="match status" value="1"/>
</dbReference>
<evidence type="ECO:0000256" key="5">
    <source>
        <dbReference type="ARBA" id="ARBA00023012"/>
    </source>
</evidence>
<dbReference type="InterPro" id="IPR004358">
    <property type="entry name" value="Sig_transdc_His_kin-like_C"/>
</dbReference>
<evidence type="ECO:0000313" key="8">
    <source>
        <dbReference type="Proteomes" id="UP000299367"/>
    </source>
</evidence>
<dbReference type="PANTHER" id="PTHR45569">
    <property type="entry name" value="SENSOR PROTEIN KDPD"/>
    <property type="match status" value="1"/>
</dbReference>
<dbReference type="Pfam" id="PF00512">
    <property type="entry name" value="HisKA"/>
    <property type="match status" value="1"/>
</dbReference>
<dbReference type="Pfam" id="PF01590">
    <property type="entry name" value="GAF"/>
    <property type="match status" value="1"/>
</dbReference>
<dbReference type="SUPFAM" id="SSF47384">
    <property type="entry name" value="Homodimeric domain of signal transducing histidine kinase"/>
    <property type="match status" value="1"/>
</dbReference>
<dbReference type="PANTHER" id="PTHR45569:SF1">
    <property type="entry name" value="SENSOR PROTEIN KDPD"/>
    <property type="match status" value="1"/>
</dbReference>